<keyword evidence="5" id="KW-0067">ATP-binding</keyword>
<dbReference type="RefSeq" id="WP_087086275.1">
    <property type="nucleotide sequence ID" value="NZ_FCNY02000007.1"/>
</dbReference>
<proteinExistence type="predicted"/>
<keyword evidence="9" id="KW-0762">Sugar transport</keyword>
<dbReference type="GO" id="GO:0016887">
    <property type="term" value="F:ATP hydrolysis activity"/>
    <property type="evidence" value="ECO:0007669"/>
    <property type="project" value="InterPro"/>
</dbReference>
<evidence type="ECO:0000256" key="2">
    <source>
        <dbReference type="ARBA" id="ARBA00022475"/>
    </source>
</evidence>
<keyword evidence="1" id="KW-0813">Transport</keyword>
<name>A0A158HAD2_CABCO</name>
<accession>A0A158HAD2</accession>
<dbReference type="Gene3D" id="3.40.50.300">
    <property type="entry name" value="P-loop containing nucleotide triphosphate hydrolases"/>
    <property type="match status" value="1"/>
</dbReference>
<dbReference type="PROSITE" id="PS00211">
    <property type="entry name" value="ABC_TRANSPORTER_1"/>
    <property type="match status" value="1"/>
</dbReference>
<dbReference type="InterPro" id="IPR003593">
    <property type="entry name" value="AAA+_ATPase"/>
</dbReference>
<evidence type="ECO:0000256" key="4">
    <source>
        <dbReference type="ARBA" id="ARBA00022741"/>
    </source>
</evidence>
<dbReference type="InterPro" id="IPR017871">
    <property type="entry name" value="ABC_transporter-like_CS"/>
</dbReference>
<evidence type="ECO:0000259" key="8">
    <source>
        <dbReference type="PROSITE" id="PS50893"/>
    </source>
</evidence>
<evidence type="ECO:0000256" key="3">
    <source>
        <dbReference type="ARBA" id="ARBA00022519"/>
    </source>
</evidence>
<dbReference type="PANTHER" id="PTHR43875">
    <property type="entry name" value="MALTODEXTRIN IMPORT ATP-BINDING PROTEIN MSMX"/>
    <property type="match status" value="1"/>
</dbReference>
<dbReference type="AlphaFoldDB" id="A0A158HAD2"/>
<evidence type="ECO:0000256" key="7">
    <source>
        <dbReference type="ARBA" id="ARBA00023136"/>
    </source>
</evidence>
<dbReference type="GO" id="GO:0008643">
    <property type="term" value="P:carbohydrate transport"/>
    <property type="evidence" value="ECO:0007669"/>
    <property type="project" value="InterPro"/>
</dbReference>
<dbReference type="InterPro" id="IPR003439">
    <property type="entry name" value="ABC_transporter-like_ATP-bd"/>
</dbReference>
<evidence type="ECO:0000256" key="5">
    <source>
        <dbReference type="ARBA" id="ARBA00022840"/>
    </source>
</evidence>
<reference evidence="10" key="1">
    <citation type="submission" date="2016-01" db="EMBL/GenBank/DDBJ databases">
        <authorList>
            <person name="Peeters C."/>
        </authorList>
    </citation>
    <scope>NUCLEOTIDE SEQUENCE [LARGE SCALE GENOMIC DNA]</scope>
</reference>
<keyword evidence="3" id="KW-0997">Cell inner membrane</keyword>
<dbReference type="FunFam" id="3.40.50.300:FF:000042">
    <property type="entry name" value="Maltose/maltodextrin ABC transporter, ATP-binding protein"/>
    <property type="match status" value="1"/>
</dbReference>
<gene>
    <name evidence="9" type="ORF">AWB70_03117</name>
</gene>
<evidence type="ECO:0000313" key="9">
    <source>
        <dbReference type="EMBL" id="SAL41285.1"/>
    </source>
</evidence>
<dbReference type="GO" id="GO:0005524">
    <property type="term" value="F:ATP binding"/>
    <property type="evidence" value="ECO:0007669"/>
    <property type="project" value="UniProtKB-KW"/>
</dbReference>
<keyword evidence="10" id="KW-1185">Reference proteome</keyword>
<dbReference type="Pfam" id="PF08402">
    <property type="entry name" value="TOBE_2"/>
    <property type="match status" value="1"/>
</dbReference>
<dbReference type="InterPro" id="IPR047641">
    <property type="entry name" value="ABC_transpr_MalK/UgpC-like"/>
</dbReference>
<dbReference type="Gene3D" id="2.40.50.100">
    <property type="match status" value="1"/>
</dbReference>
<dbReference type="SUPFAM" id="SSF52540">
    <property type="entry name" value="P-loop containing nucleoside triphosphate hydrolases"/>
    <property type="match status" value="1"/>
</dbReference>
<keyword evidence="6" id="KW-1278">Translocase</keyword>
<dbReference type="Pfam" id="PF00005">
    <property type="entry name" value="ABC_tran"/>
    <property type="match status" value="1"/>
</dbReference>
<dbReference type="GO" id="GO:0140359">
    <property type="term" value="F:ABC-type transporter activity"/>
    <property type="evidence" value="ECO:0007669"/>
    <property type="project" value="InterPro"/>
</dbReference>
<dbReference type="SMART" id="SM00382">
    <property type="entry name" value="AAA"/>
    <property type="match status" value="1"/>
</dbReference>
<dbReference type="InterPro" id="IPR015855">
    <property type="entry name" value="ABC_transpr_MalK-like"/>
</dbReference>
<dbReference type="SUPFAM" id="SSF50331">
    <property type="entry name" value="MOP-like"/>
    <property type="match status" value="1"/>
</dbReference>
<organism evidence="9 10">
    <name type="scientific">Caballeronia cordobensis</name>
    <name type="common">Burkholderia cordobensis</name>
    <dbReference type="NCBI Taxonomy" id="1353886"/>
    <lineage>
        <taxon>Bacteria</taxon>
        <taxon>Pseudomonadati</taxon>
        <taxon>Pseudomonadota</taxon>
        <taxon>Betaproteobacteria</taxon>
        <taxon>Burkholderiales</taxon>
        <taxon>Burkholderiaceae</taxon>
        <taxon>Caballeronia</taxon>
    </lineage>
</organism>
<dbReference type="CDD" id="cd03301">
    <property type="entry name" value="ABC_MalK_N"/>
    <property type="match status" value="1"/>
</dbReference>
<dbReference type="PANTHER" id="PTHR43875:SF15">
    <property type="entry name" value="TREHALOSE IMPORT ATP-BINDING PROTEIN SUGC"/>
    <property type="match status" value="1"/>
</dbReference>
<protein>
    <submittedName>
        <fullName evidence="9">ABC sugar transporter, ATPase subunit</fullName>
    </submittedName>
</protein>
<keyword evidence="2" id="KW-1003">Cell membrane</keyword>
<feature type="domain" description="ABC transporter" evidence="8">
    <location>
        <begin position="28"/>
        <end position="258"/>
    </location>
</feature>
<dbReference type="InterPro" id="IPR027417">
    <property type="entry name" value="P-loop_NTPase"/>
</dbReference>
<evidence type="ECO:0000256" key="6">
    <source>
        <dbReference type="ARBA" id="ARBA00022967"/>
    </source>
</evidence>
<dbReference type="Gene3D" id="2.40.50.140">
    <property type="entry name" value="Nucleic acid-binding proteins"/>
    <property type="match status" value="1"/>
</dbReference>
<dbReference type="Proteomes" id="UP000054740">
    <property type="component" value="Unassembled WGS sequence"/>
</dbReference>
<dbReference type="PROSITE" id="PS50893">
    <property type="entry name" value="ABC_TRANSPORTER_2"/>
    <property type="match status" value="1"/>
</dbReference>
<keyword evidence="4" id="KW-0547">Nucleotide-binding</keyword>
<evidence type="ECO:0000256" key="1">
    <source>
        <dbReference type="ARBA" id="ARBA00022448"/>
    </source>
</evidence>
<evidence type="ECO:0000313" key="10">
    <source>
        <dbReference type="Proteomes" id="UP000054740"/>
    </source>
</evidence>
<dbReference type="InterPro" id="IPR012340">
    <property type="entry name" value="NA-bd_OB-fold"/>
</dbReference>
<dbReference type="GO" id="GO:0055052">
    <property type="term" value="C:ATP-binding cassette (ABC) transporter complex, substrate-binding subunit-containing"/>
    <property type="evidence" value="ECO:0007669"/>
    <property type="project" value="TreeGrafter"/>
</dbReference>
<sequence length="377" mass="41109">MTVMESEAAKLDDTRLTKIAAARQSKSVSLRNVGKMFGDTRVLRDLSLDVQAGEFLVLLGESGCGKTTALRIVAGLESATEGAVFVGDTDVTHQLPRDRDVAMVFQSYALYPHKTVFENIAYPLIVRKRPKAEIEAAVREVAASVQLEPLLARLPRQLSGGQRQRVALARAIVRRPAAFLMDEPLSNLDAKLRGHMRAELKHMQHELGITTIYVTHDQIEAMTLAHRVAVLDKGALQQLDTPARIYSDPANLFVAGFIGSPPMNFLRGTLAQGRFDAPGLSLQPEAPLRHEGSATLGVRPEECALTRPGEGELQGRIYSVELIGDHSLVTLHVGEQPIVVKVPNTFAGEIGGAAGVRVNRERIYFFDESGARIKKAV</sequence>
<keyword evidence="7" id="KW-0472">Membrane</keyword>
<dbReference type="EMBL" id="FCNY02000007">
    <property type="protein sequence ID" value="SAL41285.1"/>
    <property type="molecule type" value="Genomic_DNA"/>
</dbReference>
<dbReference type="InterPro" id="IPR008995">
    <property type="entry name" value="Mo/tungstate-bd_C_term_dom"/>
</dbReference>
<dbReference type="InterPro" id="IPR013611">
    <property type="entry name" value="Transp-assoc_OB_typ2"/>
</dbReference>